<dbReference type="AlphaFoldDB" id="A0A167Q550"/>
<feature type="region of interest" description="Disordered" evidence="1">
    <location>
        <begin position="367"/>
        <end position="388"/>
    </location>
</feature>
<sequence>MPSQESPSRQTSDTLIYHSLQIPKCISPAGGNLADFAAQMTCLFWFQSVDDLKKAESIRSIPAAATLPRLASLAKPYEQFRKWVLNVLQTTQVTQNVILLALLFIYRLKMSTPQIKGRAGSEYRLLTVALMLGNKFLDDNTYTNKTWAEVSCFAVQEIHVMEVEFLSNMRYNLLASKEEWELWLTKLACFHEYYDQALRQPSSPLHVAVNAGVFQSPISSPKANMISMVPDLAPYTPTTAKTFSPTSSHSQDWRTYQANAVSPLASKPARLATSRKRSPEYDAIDHPAKRQMAPEFTLGTVPSNSVRPAGAIEARVPVPQLSIVTSQPQSTGLPYMPAAPSYTSASNAALPPLQPAVRAMSTVYQRPASGGLPQHQQQPQPQSQQQMMPAATLAPNFPVSATAVHPPVNLGTPSKRRSPAHLSQYTSSPMVEPYTTGSAIPTPLALTPLALTPLANSPSIYLQQRSSPYKPIRHVNRLLHPVATSLDQYHLSVPIPPNHIHYQPLGRRNDVRTGVVPEFVMYNRQQQQHLPLQGRHQGVYP</sequence>
<dbReference type="EMBL" id="AZHB01000020">
    <property type="protein sequence ID" value="OAA57304.1"/>
    <property type="molecule type" value="Genomic_DNA"/>
</dbReference>
<accession>A0A167Q550</accession>
<feature type="compositionally biased region" description="Low complexity" evidence="1">
    <location>
        <begin position="373"/>
        <end position="386"/>
    </location>
</feature>
<evidence type="ECO:0000313" key="3">
    <source>
        <dbReference type="Proteomes" id="UP000076744"/>
    </source>
</evidence>
<dbReference type="Pfam" id="PF08613">
    <property type="entry name" value="Cyclin"/>
    <property type="match status" value="1"/>
</dbReference>
<comment type="caution">
    <text evidence="2">The sequence shown here is derived from an EMBL/GenBank/DDBJ whole genome shotgun (WGS) entry which is preliminary data.</text>
</comment>
<dbReference type="PANTHER" id="PTHR15615:SF118">
    <property type="entry name" value="CYCLIN, HYPOTHETICAL (EUROFUNG)"/>
    <property type="match status" value="1"/>
</dbReference>
<dbReference type="GeneID" id="30023517"/>
<dbReference type="OrthoDB" id="244495at2759"/>
<dbReference type="SUPFAM" id="SSF47954">
    <property type="entry name" value="Cyclin-like"/>
    <property type="match status" value="1"/>
</dbReference>
<protein>
    <submittedName>
        <fullName evidence="2">Mucin</fullName>
    </submittedName>
</protein>
<dbReference type="CDD" id="cd20557">
    <property type="entry name" value="CYCLIN_ScPCL1-like"/>
    <property type="match status" value="1"/>
</dbReference>
<dbReference type="GO" id="GO:0019901">
    <property type="term" value="F:protein kinase binding"/>
    <property type="evidence" value="ECO:0007669"/>
    <property type="project" value="InterPro"/>
</dbReference>
<reference evidence="2 3" key="1">
    <citation type="journal article" date="2016" name="Genome Biol. Evol.">
        <title>Divergent and convergent evolution of fungal pathogenicity.</title>
        <authorList>
            <person name="Shang Y."/>
            <person name="Xiao G."/>
            <person name="Zheng P."/>
            <person name="Cen K."/>
            <person name="Zhan S."/>
            <person name="Wang C."/>
        </authorList>
    </citation>
    <scope>NUCLEOTIDE SEQUENCE [LARGE SCALE GENOMIC DNA]</scope>
    <source>
        <strain evidence="2 3">ARSEF 2679</strain>
    </source>
</reference>
<gene>
    <name evidence="2" type="ORF">ISF_07225</name>
</gene>
<evidence type="ECO:0000313" key="2">
    <source>
        <dbReference type="EMBL" id="OAA57304.1"/>
    </source>
</evidence>
<proteinExistence type="predicted"/>
<organism evidence="2 3">
    <name type="scientific">Cordyceps fumosorosea (strain ARSEF 2679)</name>
    <name type="common">Isaria fumosorosea</name>
    <dbReference type="NCBI Taxonomy" id="1081104"/>
    <lineage>
        <taxon>Eukaryota</taxon>
        <taxon>Fungi</taxon>
        <taxon>Dikarya</taxon>
        <taxon>Ascomycota</taxon>
        <taxon>Pezizomycotina</taxon>
        <taxon>Sordariomycetes</taxon>
        <taxon>Hypocreomycetidae</taxon>
        <taxon>Hypocreales</taxon>
        <taxon>Cordycipitaceae</taxon>
        <taxon>Cordyceps</taxon>
    </lineage>
</organism>
<dbReference type="InterPro" id="IPR036915">
    <property type="entry name" value="Cyclin-like_sf"/>
</dbReference>
<evidence type="ECO:0000256" key="1">
    <source>
        <dbReference type="SAM" id="MobiDB-lite"/>
    </source>
</evidence>
<name>A0A167Q550_CORFA</name>
<feature type="region of interest" description="Disordered" evidence="1">
    <location>
        <begin position="410"/>
        <end position="429"/>
    </location>
</feature>
<keyword evidence="3" id="KW-1185">Reference proteome</keyword>
<dbReference type="Gene3D" id="1.10.472.10">
    <property type="entry name" value="Cyclin-like"/>
    <property type="match status" value="1"/>
</dbReference>
<dbReference type="PANTHER" id="PTHR15615">
    <property type="match status" value="1"/>
</dbReference>
<dbReference type="STRING" id="1081104.A0A167Q550"/>
<dbReference type="GO" id="GO:0000307">
    <property type="term" value="C:cyclin-dependent protein kinase holoenzyme complex"/>
    <property type="evidence" value="ECO:0007669"/>
    <property type="project" value="TreeGrafter"/>
</dbReference>
<dbReference type="GO" id="GO:0005634">
    <property type="term" value="C:nucleus"/>
    <property type="evidence" value="ECO:0007669"/>
    <property type="project" value="TreeGrafter"/>
</dbReference>
<dbReference type="RefSeq" id="XP_018702106.1">
    <property type="nucleotide sequence ID" value="XM_018850828.1"/>
</dbReference>
<dbReference type="GO" id="GO:0016538">
    <property type="term" value="F:cyclin-dependent protein serine/threonine kinase regulator activity"/>
    <property type="evidence" value="ECO:0007669"/>
    <property type="project" value="TreeGrafter"/>
</dbReference>
<dbReference type="Proteomes" id="UP000076744">
    <property type="component" value="Unassembled WGS sequence"/>
</dbReference>
<dbReference type="InterPro" id="IPR013922">
    <property type="entry name" value="Cyclin_PHO80-like"/>
</dbReference>